<evidence type="ECO:0000313" key="2">
    <source>
        <dbReference type="EMBL" id="KAK5102337.1"/>
    </source>
</evidence>
<dbReference type="Proteomes" id="UP001345013">
    <property type="component" value="Unassembled WGS sequence"/>
</dbReference>
<name>A0ABR0KP66_9EURO</name>
<dbReference type="SUPFAM" id="SSF51735">
    <property type="entry name" value="NAD(P)-binding Rossmann-fold domains"/>
    <property type="match status" value="1"/>
</dbReference>
<comment type="caution">
    <text evidence="2">The sequence shown here is derived from an EMBL/GenBank/DDBJ whole genome shotgun (WGS) entry which is preliminary data.</text>
</comment>
<dbReference type="CDD" id="cd08948">
    <property type="entry name" value="5beta-POR_like_SDR_a"/>
    <property type="match status" value="1"/>
</dbReference>
<evidence type="ECO:0000259" key="1">
    <source>
        <dbReference type="Pfam" id="PF22917"/>
    </source>
</evidence>
<dbReference type="PANTHER" id="PTHR32487:SF8">
    <property type="entry name" value="NAD-DEPENDENT EPIMERASE_DEHYDRATASE DOMAIN-CONTAINING PROTEIN"/>
    <property type="match status" value="1"/>
</dbReference>
<dbReference type="PANTHER" id="PTHR32487">
    <property type="entry name" value="3-OXO-DELTA(4,5)-STEROID 5-BETA-REDUCTASE"/>
    <property type="match status" value="1"/>
</dbReference>
<dbReference type="InterPro" id="IPR036291">
    <property type="entry name" value="NAD(P)-bd_dom_sf"/>
</dbReference>
<dbReference type="InterPro" id="IPR055222">
    <property type="entry name" value="PRISE-like_Rossmann-fold"/>
</dbReference>
<evidence type="ECO:0000313" key="3">
    <source>
        <dbReference type="Proteomes" id="UP001345013"/>
    </source>
</evidence>
<proteinExistence type="predicted"/>
<gene>
    <name evidence="2" type="ORF">LTR24_000247</name>
</gene>
<dbReference type="Gene3D" id="3.40.50.720">
    <property type="entry name" value="NAD(P)-binding Rossmann-like Domain"/>
    <property type="match status" value="1"/>
</dbReference>
<reference evidence="2 3" key="1">
    <citation type="submission" date="2023-08" db="EMBL/GenBank/DDBJ databases">
        <title>Black Yeasts Isolated from many extreme environments.</title>
        <authorList>
            <person name="Coleine C."/>
            <person name="Stajich J.E."/>
            <person name="Selbmann L."/>
        </authorList>
    </citation>
    <scope>NUCLEOTIDE SEQUENCE [LARGE SCALE GENOMIC DNA]</scope>
    <source>
        <strain evidence="2 3">CCFEE 5885</strain>
    </source>
</reference>
<organism evidence="2 3">
    <name type="scientific">Lithohypha guttulata</name>
    <dbReference type="NCBI Taxonomy" id="1690604"/>
    <lineage>
        <taxon>Eukaryota</taxon>
        <taxon>Fungi</taxon>
        <taxon>Dikarya</taxon>
        <taxon>Ascomycota</taxon>
        <taxon>Pezizomycotina</taxon>
        <taxon>Eurotiomycetes</taxon>
        <taxon>Chaetothyriomycetidae</taxon>
        <taxon>Chaetothyriales</taxon>
        <taxon>Trichomeriaceae</taxon>
        <taxon>Lithohypha</taxon>
    </lineage>
</organism>
<sequence length="407" mass="45696">MTIKMSHTIEVAMSSSNHALVYGASGITGWAIVNQILNNFPSADAFSKVTALTNRPLPPEVAQWPHSDKLQVVSGLNLLEGDQNALEKTMKERVKDLDNVTHVYFFAYIMDTDPAKEISTNIDLLKRAVEAVEHSSTKLKFVVLPTGTKAYGVHLIDEFPFKKDLPMKESLPRIPEPHASQMFYYNQLDLLKQMSEGKSWSYIDVIPDVIIGFVPNNNIYCLPQALSLYLSLYRHIHGEGAKVVFPGTMESWKILSNDSAQDVIARFCITATLAEDKKSSVAGQSYNVADSNTPSSWSKKWPKICSYFNLIGVEPSEANGGSGPDPSGFVSDNREKWLELEKKHGLQTGRVGNERSFGGFPYFIMTMFNFDRQIDLGKMHSVYKEEISTEDAWYTAFDRFRKAKIIP</sequence>
<feature type="domain" description="PRISE-like Rossmann-fold" evidence="1">
    <location>
        <begin position="19"/>
        <end position="407"/>
    </location>
</feature>
<dbReference type="EMBL" id="JAVRRG010000002">
    <property type="protein sequence ID" value="KAK5102337.1"/>
    <property type="molecule type" value="Genomic_DNA"/>
</dbReference>
<dbReference type="Pfam" id="PF22917">
    <property type="entry name" value="PRISE"/>
    <property type="match status" value="1"/>
</dbReference>
<accession>A0ABR0KP66</accession>
<protein>
    <recommendedName>
        <fullName evidence="1">PRISE-like Rossmann-fold domain-containing protein</fullName>
    </recommendedName>
</protein>
<keyword evidence="3" id="KW-1185">Reference proteome</keyword>